<dbReference type="Proteomes" id="UP001458880">
    <property type="component" value="Unassembled WGS sequence"/>
</dbReference>
<dbReference type="Gene3D" id="1.10.443.10">
    <property type="entry name" value="Intergrase catalytic core"/>
    <property type="match status" value="1"/>
</dbReference>
<accession>A0AAW1LEE3</accession>
<dbReference type="InterPro" id="IPR013762">
    <property type="entry name" value="Integrase-like_cat_sf"/>
</dbReference>
<dbReference type="AlphaFoldDB" id="A0AAW1LEE3"/>
<dbReference type="GO" id="GO:0006310">
    <property type="term" value="P:DNA recombination"/>
    <property type="evidence" value="ECO:0007669"/>
    <property type="project" value="UniProtKB-KW"/>
</dbReference>
<dbReference type="InterPro" id="IPR011010">
    <property type="entry name" value="DNA_brk_join_enz"/>
</dbReference>
<sequence>MLKRTLLIIENFDIAKFGKLINLMKNLSGGYKGKKSKILEADDIIKFLTQAPDDVYLFMKVITIFGVHGATRSDELHKLKVSDVDDRKSVMVVSLFDTKTKQDRSFCITDKECGISFLEIVRKYITLRPKNVHHNKFFVNYRQKKCTKVRYSHLLVV</sequence>
<comment type="caution">
    <text evidence="2">The sequence shown here is derived from an EMBL/GenBank/DDBJ whole genome shotgun (WGS) entry which is preliminary data.</text>
</comment>
<evidence type="ECO:0000313" key="3">
    <source>
        <dbReference type="Proteomes" id="UP001458880"/>
    </source>
</evidence>
<gene>
    <name evidence="2" type="ORF">QE152_g13185</name>
</gene>
<dbReference type="GO" id="GO:0003677">
    <property type="term" value="F:DNA binding"/>
    <property type="evidence" value="ECO:0007669"/>
    <property type="project" value="InterPro"/>
</dbReference>
<reference evidence="2 3" key="1">
    <citation type="journal article" date="2024" name="BMC Genomics">
        <title>De novo assembly and annotation of Popillia japonica's genome with initial clues to its potential as an invasive pest.</title>
        <authorList>
            <person name="Cucini C."/>
            <person name="Boschi S."/>
            <person name="Funari R."/>
            <person name="Cardaioli E."/>
            <person name="Iannotti N."/>
            <person name="Marturano G."/>
            <person name="Paoli F."/>
            <person name="Bruttini M."/>
            <person name="Carapelli A."/>
            <person name="Frati F."/>
            <person name="Nardi F."/>
        </authorList>
    </citation>
    <scope>NUCLEOTIDE SEQUENCE [LARGE SCALE GENOMIC DNA]</scope>
    <source>
        <strain evidence="2">DMR45628</strain>
    </source>
</reference>
<dbReference type="EMBL" id="JASPKY010000123">
    <property type="protein sequence ID" value="KAK9732029.1"/>
    <property type="molecule type" value="Genomic_DNA"/>
</dbReference>
<dbReference type="GO" id="GO:0015074">
    <property type="term" value="P:DNA integration"/>
    <property type="evidence" value="ECO:0007669"/>
    <property type="project" value="InterPro"/>
</dbReference>
<evidence type="ECO:0000313" key="2">
    <source>
        <dbReference type="EMBL" id="KAK9732029.1"/>
    </source>
</evidence>
<dbReference type="SUPFAM" id="SSF56349">
    <property type="entry name" value="DNA breaking-rejoining enzymes"/>
    <property type="match status" value="1"/>
</dbReference>
<proteinExistence type="predicted"/>
<keyword evidence="3" id="KW-1185">Reference proteome</keyword>
<organism evidence="2 3">
    <name type="scientific">Popillia japonica</name>
    <name type="common">Japanese beetle</name>
    <dbReference type="NCBI Taxonomy" id="7064"/>
    <lineage>
        <taxon>Eukaryota</taxon>
        <taxon>Metazoa</taxon>
        <taxon>Ecdysozoa</taxon>
        <taxon>Arthropoda</taxon>
        <taxon>Hexapoda</taxon>
        <taxon>Insecta</taxon>
        <taxon>Pterygota</taxon>
        <taxon>Neoptera</taxon>
        <taxon>Endopterygota</taxon>
        <taxon>Coleoptera</taxon>
        <taxon>Polyphaga</taxon>
        <taxon>Scarabaeiformia</taxon>
        <taxon>Scarabaeidae</taxon>
        <taxon>Rutelinae</taxon>
        <taxon>Popillia</taxon>
    </lineage>
</organism>
<evidence type="ECO:0000256" key="1">
    <source>
        <dbReference type="ARBA" id="ARBA00023172"/>
    </source>
</evidence>
<protein>
    <submittedName>
        <fullName evidence="2">Uncharacterized protein</fullName>
    </submittedName>
</protein>
<name>A0AAW1LEE3_POPJA</name>
<keyword evidence="1" id="KW-0233">DNA recombination</keyword>